<evidence type="ECO:0000256" key="1">
    <source>
        <dbReference type="SAM" id="MobiDB-lite"/>
    </source>
</evidence>
<organism evidence="2">
    <name type="scientific">Brachypodium distachyon</name>
    <name type="common">Purple false brome</name>
    <name type="synonym">Trachynia distachya</name>
    <dbReference type="NCBI Taxonomy" id="15368"/>
    <lineage>
        <taxon>Eukaryota</taxon>
        <taxon>Viridiplantae</taxon>
        <taxon>Streptophyta</taxon>
        <taxon>Embryophyta</taxon>
        <taxon>Tracheophyta</taxon>
        <taxon>Spermatophyta</taxon>
        <taxon>Magnoliopsida</taxon>
        <taxon>Liliopsida</taxon>
        <taxon>Poales</taxon>
        <taxon>Poaceae</taxon>
        <taxon>BOP clade</taxon>
        <taxon>Pooideae</taxon>
        <taxon>Stipodae</taxon>
        <taxon>Brachypodieae</taxon>
        <taxon>Brachypodium</taxon>
    </lineage>
</organism>
<reference evidence="2 3" key="1">
    <citation type="journal article" date="2010" name="Nature">
        <title>Genome sequencing and analysis of the model grass Brachypodium distachyon.</title>
        <authorList>
            <consortium name="International Brachypodium Initiative"/>
        </authorList>
    </citation>
    <scope>NUCLEOTIDE SEQUENCE [LARGE SCALE GENOMIC DNA]</scope>
    <source>
        <strain evidence="2 3">Bd21</strain>
    </source>
</reference>
<dbReference type="Gramene" id="KQJ95714">
    <property type="protein sequence ID" value="KQJ95714"/>
    <property type="gene ID" value="BRADI_3g18654v3"/>
</dbReference>
<dbReference type="InParanoid" id="A0A0Q3HQF3"/>
<evidence type="ECO:0000313" key="2">
    <source>
        <dbReference type="EMBL" id="KQJ95714.1"/>
    </source>
</evidence>
<dbReference type="PANTHER" id="PTHR33018:SF30">
    <property type="entry name" value="OS02G0502850 PROTEIN"/>
    <property type="match status" value="1"/>
</dbReference>
<sequence>MGKSSQKSVLDRKEVDRVDEEFSSGEQIASSGSGSSRSEERNNERRVEESNPQPTETTTKKPRKKTPRGSHNLKEFCYVVTGHSDRGRPESSERAQKAFATTCGAVARKYCKITDEWSDISEVVRNTCIADVARRFQVTDEWRERFLASVNIAVWNGLANWKTTARKWMDKPYEIIKKKWPSITDEAEWEKFKKESSDPAFIAKSERMRALRARKPLNHMLGSARKEGKKKVWRKQDQILEAAGRVPPVHNMLEDQRAREYARQHMTPEEWAGIEPMQPPVKNFTENAHNWEESKRSETSDNFMQSKRWESVVTAGLQKAEHTGRVLDKDEGAYWDDYFPPTPKRSRVQKKLLASTEIIEQAKAEAREQASMTTPPLTPYSGEEWKV</sequence>
<dbReference type="EMBL" id="CM000882">
    <property type="protein sequence ID" value="KQJ95714.1"/>
    <property type="molecule type" value="Genomic_DNA"/>
</dbReference>
<reference evidence="2" key="2">
    <citation type="submission" date="2017-06" db="EMBL/GenBank/DDBJ databases">
        <title>WGS assembly of Brachypodium distachyon.</title>
        <authorList>
            <consortium name="The International Brachypodium Initiative"/>
            <person name="Lucas S."/>
            <person name="Harmon-Smith M."/>
            <person name="Lail K."/>
            <person name="Tice H."/>
            <person name="Grimwood J."/>
            <person name="Bruce D."/>
            <person name="Barry K."/>
            <person name="Shu S."/>
            <person name="Lindquist E."/>
            <person name="Wang M."/>
            <person name="Pitluck S."/>
            <person name="Vogel J.P."/>
            <person name="Garvin D.F."/>
            <person name="Mockler T.C."/>
            <person name="Schmutz J."/>
            <person name="Rokhsar D."/>
            <person name="Bevan M.W."/>
        </authorList>
    </citation>
    <scope>NUCLEOTIDE SEQUENCE</scope>
    <source>
        <strain evidence="2">Bd21</strain>
    </source>
</reference>
<feature type="compositionally biased region" description="Basic and acidic residues" evidence="1">
    <location>
        <begin position="37"/>
        <end position="49"/>
    </location>
</feature>
<feature type="region of interest" description="Disordered" evidence="1">
    <location>
        <begin position="1"/>
        <end position="70"/>
    </location>
</feature>
<dbReference type="EnsemblPlants" id="KQJ95714">
    <property type="protein sequence ID" value="KQJ95714"/>
    <property type="gene ID" value="BRADI_3g18654v3"/>
</dbReference>
<dbReference type="PANTHER" id="PTHR33018">
    <property type="entry name" value="OS10G0338966 PROTEIN-RELATED"/>
    <property type="match status" value="1"/>
</dbReference>
<dbReference type="FunCoup" id="A0A0Q3HQF3">
    <property type="interactions" value="119"/>
</dbReference>
<feature type="compositionally biased region" description="Low complexity" evidence="1">
    <location>
        <begin position="24"/>
        <end position="36"/>
    </location>
</feature>
<proteinExistence type="predicted"/>
<dbReference type="AlphaFoldDB" id="A0A0Q3HQF3"/>
<feature type="region of interest" description="Disordered" evidence="1">
    <location>
        <begin position="364"/>
        <end position="387"/>
    </location>
</feature>
<gene>
    <name evidence="2" type="ORF">BRADI_3g18654v3</name>
</gene>
<accession>A0A0Q3HQF3</accession>
<evidence type="ECO:0000313" key="3">
    <source>
        <dbReference type="EnsemblPlants" id="KQJ95714"/>
    </source>
</evidence>
<keyword evidence="4" id="KW-1185">Reference proteome</keyword>
<reference evidence="3" key="3">
    <citation type="submission" date="2018-08" db="UniProtKB">
        <authorList>
            <consortium name="EnsemblPlants"/>
        </authorList>
    </citation>
    <scope>IDENTIFICATION</scope>
    <source>
        <strain evidence="3">cv. Bd21</strain>
    </source>
</reference>
<protein>
    <submittedName>
        <fullName evidence="2 3">Uncharacterized protein</fullName>
    </submittedName>
</protein>
<dbReference type="Proteomes" id="UP000008810">
    <property type="component" value="Chromosome 3"/>
</dbReference>
<evidence type="ECO:0000313" key="4">
    <source>
        <dbReference type="Proteomes" id="UP000008810"/>
    </source>
</evidence>
<name>A0A0Q3HQF3_BRADI</name>